<reference evidence="2" key="1">
    <citation type="submission" date="2022-07" db="EMBL/GenBank/DDBJ databases">
        <title>Pseudosulfitobacter sp. strain AP-MA-4, whole genome sequence.</title>
        <authorList>
            <person name="Jiang Y."/>
        </authorList>
    </citation>
    <scope>NUCLEOTIDE SEQUENCE</scope>
    <source>
        <strain evidence="2">AP-MA-4</strain>
    </source>
</reference>
<dbReference type="EMBL" id="JANKJG010000003">
    <property type="protein sequence ID" value="MCR8826028.1"/>
    <property type="molecule type" value="Genomic_DNA"/>
</dbReference>
<sequence length="165" mass="18019">MQDINPDEVLAAVSASFGRRIIGVTSVALLGLLLIYLAFFQPPALGWQLFLLLIGATSLWLSIRMWQATGHTIVLTETELRDTAGTILATMDEIESIDRGVFAFKPSNGFLLKTKSPKSRTWQPGLWWRIGNRIGVGGMTPGSQSKSVSEIIAIKLAQRDMGTST</sequence>
<keyword evidence="1" id="KW-1133">Transmembrane helix</keyword>
<dbReference type="RefSeq" id="WP_258293698.1">
    <property type="nucleotide sequence ID" value="NZ_JANKJG010000003.1"/>
</dbReference>
<evidence type="ECO:0000313" key="2">
    <source>
        <dbReference type="EMBL" id="MCR8826028.1"/>
    </source>
</evidence>
<gene>
    <name evidence="2" type="ORF">NTA49_05715</name>
</gene>
<evidence type="ECO:0000313" key="3">
    <source>
        <dbReference type="Proteomes" id="UP001165396"/>
    </source>
</evidence>
<protein>
    <submittedName>
        <fullName evidence="2">Uncharacterized protein</fullName>
    </submittedName>
</protein>
<keyword evidence="1" id="KW-0472">Membrane</keyword>
<keyword evidence="3" id="KW-1185">Reference proteome</keyword>
<accession>A0ABT1YYR3</accession>
<evidence type="ECO:0000256" key="1">
    <source>
        <dbReference type="SAM" id="Phobius"/>
    </source>
</evidence>
<dbReference type="Proteomes" id="UP001165396">
    <property type="component" value="Unassembled WGS sequence"/>
</dbReference>
<organism evidence="2 3">
    <name type="scientific">Pseudosulfitobacter koreensis</name>
    <dbReference type="NCBI Taxonomy" id="2968472"/>
    <lineage>
        <taxon>Bacteria</taxon>
        <taxon>Pseudomonadati</taxon>
        <taxon>Pseudomonadota</taxon>
        <taxon>Alphaproteobacteria</taxon>
        <taxon>Rhodobacterales</taxon>
        <taxon>Roseobacteraceae</taxon>
        <taxon>Pseudosulfitobacter</taxon>
    </lineage>
</organism>
<keyword evidence="1" id="KW-0812">Transmembrane</keyword>
<feature type="transmembrane region" description="Helical" evidence="1">
    <location>
        <begin position="45"/>
        <end position="63"/>
    </location>
</feature>
<comment type="caution">
    <text evidence="2">The sequence shown here is derived from an EMBL/GenBank/DDBJ whole genome shotgun (WGS) entry which is preliminary data.</text>
</comment>
<feature type="transmembrane region" description="Helical" evidence="1">
    <location>
        <begin position="21"/>
        <end position="39"/>
    </location>
</feature>
<proteinExistence type="predicted"/>
<name>A0ABT1YYR3_9RHOB</name>